<organism evidence="2 3">
    <name type="scientific">Algoriphagus boritolerans DSM 17298 = JCM 18970</name>
    <dbReference type="NCBI Taxonomy" id="1120964"/>
    <lineage>
        <taxon>Bacteria</taxon>
        <taxon>Pseudomonadati</taxon>
        <taxon>Bacteroidota</taxon>
        <taxon>Cytophagia</taxon>
        <taxon>Cytophagales</taxon>
        <taxon>Cyclobacteriaceae</taxon>
        <taxon>Algoriphagus</taxon>
    </lineage>
</organism>
<keyword evidence="2" id="KW-0540">Nuclease</keyword>
<dbReference type="EMBL" id="FNVR01000001">
    <property type="protein sequence ID" value="SEF44972.1"/>
    <property type="molecule type" value="Genomic_DNA"/>
</dbReference>
<sequence length="211" mass="24307">MKEYRIPSRIIDPADRVEEPDVNAGPYSYADYLTWQFEEMVELIHGKIFKKAAAAPRRSHQMVSGILFNKLFNFLEGKKCHVYLAPFDVRFPKESKADKDVYNVVQPDISVICDLSKLDVRGCIGAPDLVVEILSPGNSQTEIRYKYGLYEEFGVKEYWIIHPIEFSLFIYTLKDGKFQSSRPFTSGDLITSEVLPGFHLDLKDVFRGYDF</sequence>
<gene>
    <name evidence="2" type="ORF">SAMN03080598_00259</name>
</gene>
<dbReference type="RefSeq" id="WP_103923156.1">
    <property type="nucleotide sequence ID" value="NZ_FNVR01000001.1"/>
</dbReference>
<accession>A0A1H5S2Y9</accession>
<evidence type="ECO:0000313" key="2">
    <source>
        <dbReference type="EMBL" id="SEF44972.1"/>
    </source>
</evidence>
<keyword evidence="2" id="KW-0378">Hydrolase</keyword>
<name>A0A1H5S2Y9_9BACT</name>
<dbReference type="InterPro" id="IPR011335">
    <property type="entry name" value="Restrct_endonuc-II-like"/>
</dbReference>
<feature type="domain" description="Putative restriction endonuclease" evidence="1">
    <location>
        <begin position="31"/>
        <end position="202"/>
    </location>
</feature>
<evidence type="ECO:0000259" key="1">
    <source>
        <dbReference type="Pfam" id="PF05685"/>
    </source>
</evidence>
<keyword evidence="3" id="KW-1185">Reference proteome</keyword>
<reference evidence="3" key="1">
    <citation type="submission" date="2016-10" db="EMBL/GenBank/DDBJ databases">
        <authorList>
            <person name="Varghese N."/>
            <person name="Submissions S."/>
        </authorList>
    </citation>
    <scope>NUCLEOTIDE SEQUENCE [LARGE SCALE GENOMIC DNA]</scope>
    <source>
        <strain evidence="3">DSM 17298</strain>
    </source>
</reference>
<dbReference type="CDD" id="cd06260">
    <property type="entry name" value="DUF820-like"/>
    <property type="match status" value="1"/>
</dbReference>
<dbReference type="Gene3D" id="3.90.1570.10">
    <property type="entry name" value="tt1808, chain A"/>
    <property type="match status" value="1"/>
</dbReference>
<dbReference type="Pfam" id="PF05685">
    <property type="entry name" value="Uma2"/>
    <property type="match status" value="1"/>
</dbReference>
<keyword evidence="2" id="KW-0255">Endonuclease</keyword>
<dbReference type="Proteomes" id="UP000236736">
    <property type="component" value="Unassembled WGS sequence"/>
</dbReference>
<evidence type="ECO:0000313" key="3">
    <source>
        <dbReference type="Proteomes" id="UP000236736"/>
    </source>
</evidence>
<dbReference type="PANTHER" id="PTHR34107">
    <property type="entry name" value="SLL0198 PROTEIN-RELATED"/>
    <property type="match status" value="1"/>
</dbReference>
<proteinExistence type="predicted"/>
<protein>
    <submittedName>
        <fullName evidence="2">Endonuclease, Uma2 family (Restriction endonuclease fold)</fullName>
    </submittedName>
</protein>
<dbReference type="PANTHER" id="PTHR34107:SF4">
    <property type="entry name" value="SLL1222 PROTEIN"/>
    <property type="match status" value="1"/>
</dbReference>
<dbReference type="InterPro" id="IPR012296">
    <property type="entry name" value="Nuclease_put_TT1808"/>
</dbReference>
<dbReference type="STRING" id="1120964.GCA_001313265_00395"/>
<dbReference type="AlphaFoldDB" id="A0A1H5S2Y9"/>
<dbReference type="SUPFAM" id="SSF52980">
    <property type="entry name" value="Restriction endonuclease-like"/>
    <property type="match status" value="1"/>
</dbReference>
<dbReference type="OrthoDB" id="9808428at2"/>
<dbReference type="GO" id="GO:0004519">
    <property type="term" value="F:endonuclease activity"/>
    <property type="evidence" value="ECO:0007669"/>
    <property type="project" value="UniProtKB-KW"/>
</dbReference>
<dbReference type="InterPro" id="IPR008538">
    <property type="entry name" value="Uma2"/>
</dbReference>